<dbReference type="Proteomes" id="UP001209417">
    <property type="component" value="Unassembled WGS sequence"/>
</dbReference>
<dbReference type="Pfam" id="PF13175">
    <property type="entry name" value="AAA_15"/>
    <property type="match status" value="1"/>
</dbReference>
<dbReference type="InterPro" id="IPR051396">
    <property type="entry name" value="Bact_Antivir_Def_Nuclease"/>
</dbReference>
<evidence type="ECO:0000313" key="3">
    <source>
        <dbReference type="Proteomes" id="UP001209417"/>
    </source>
</evidence>
<feature type="domain" description="Endonuclease GajA/Old nuclease/RecF-like AAA" evidence="1">
    <location>
        <begin position="277"/>
        <end position="442"/>
    </location>
</feature>
<reference evidence="2" key="1">
    <citation type="submission" date="2022-11" db="EMBL/GenBank/DDBJ databases">
        <title>Genomic repertoires linked with pathogenic potency of arthritogenic Prevotella copri isolated from the gut of rheumatoid arthritis patients.</title>
        <authorList>
            <person name="Nii T."/>
            <person name="Maeda Y."/>
            <person name="Motooka D."/>
            <person name="Naito M."/>
            <person name="Matsumoto Y."/>
            <person name="Ogawa T."/>
            <person name="Oguro-Igashira E."/>
            <person name="Kishikawa T."/>
            <person name="Yamashita M."/>
            <person name="Koizumi S."/>
            <person name="Kurakawa T."/>
            <person name="Okumura R."/>
            <person name="Kayama H."/>
            <person name="Murakami M."/>
            <person name="Sakaguchi T."/>
            <person name="Das B."/>
            <person name="Nakamura S."/>
            <person name="Okada Y."/>
            <person name="Kumanogoh A."/>
            <person name="Takeda K."/>
        </authorList>
    </citation>
    <scope>NUCLEOTIDE SEQUENCE</scope>
    <source>
        <strain evidence="2">H019-1</strain>
    </source>
</reference>
<gene>
    <name evidence="2" type="ORF">ONT19_15795</name>
</gene>
<evidence type="ECO:0000259" key="1">
    <source>
        <dbReference type="Pfam" id="PF13175"/>
    </source>
</evidence>
<dbReference type="EMBL" id="JAPDVG010000002">
    <property type="protein sequence ID" value="MCW4133014.1"/>
    <property type="molecule type" value="Genomic_DNA"/>
</dbReference>
<name>A0AAW5UGF8_9BACT</name>
<protein>
    <submittedName>
        <fullName evidence="2">ATP-binding protein</fullName>
    </submittedName>
</protein>
<sequence length="549" mass="62321">MDFIKLIEKSVEKNVSDSAPKSPLKILGTIALDEYGSPGRAKRDMGISSNSFTKAIENYTALEEPQYKEDSKNFWVEELILLTPQGKATRLPIASFGCQDKVPLYSVLIGCNGVGKSTLLKEMVDFFVDLHAYINNFKQKMSSANKARLKGVKYHIDGVCCEVIRIGRTFLAKIDNRLLASKKLRVPTIVACNFGAFDKFPVQKVNGSSQTRYDVPYYKYVGAHVNGNMISSSAIAFRLLFALKENMDDRQRQNLSSILDFIGYDHTITLNYSIVLKSKKNGSVYDYVLQHVQKDKEYSKLTSEQRSNKVRELYDFYKNKEFAKQPTYNYDIDIDQNSLAANEDLNYIYKLKQYDLVQAASVVFYKNGTQIASEEMSSGEFAMLSMVLSISTAASDLHTLILIDEPELSLHPNWQMTIIDNLDRALKNQVCHLLIATHSHMLVSDLPMNRSSVSQWEKDKDGNLIANRIEENTYGWSAEEVLLKVFKTATDRNRYFGERIAKLLEQMGNDTITKEAVADELDDLQEISQHLSDVDPMKMVLNTIIDAYK</sequence>
<proteinExistence type="predicted"/>
<dbReference type="RefSeq" id="WP_264953470.1">
    <property type="nucleotide sequence ID" value="NZ_JAPDVF010000003.1"/>
</dbReference>
<dbReference type="InterPro" id="IPR041685">
    <property type="entry name" value="AAA_GajA/Old/RecF-like"/>
</dbReference>
<keyword evidence="2" id="KW-0067">ATP-binding</keyword>
<comment type="caution">
    <text evidence="2">The sequence shown here is derived from an EMBL/GenBank/DDBJ whole genome shotgun (WGS) entry which is preliminary data.</text>
</comment>
<dbReference type="PANTHER" id="PTHR43581">
    <property type="entry name" value="ATP/GTP PHOSPHATASE"/>
    <property type="match status" value="1"/>
</dbReference>
<dbReference type="GO" id="GO:0005524">
    <property type="term" value="F:ATP binding"/>
    <property type="evidence" value="ECO:0007669"/>
    <property type="project" value="UniProtKB-KW"/>
</dbReference>
<dbReference type="AlphaFoldDB" id="A0AAW5UGF8"/>
<accession>A0AAW5UGF8</accession>
<dbReference type="Gene3D" id="3.40.50.300">
    <property type="entry name" value="P-loop containing nucleotide triphosphate hydrolases"/>
    <property type="match status" value="1"/>
</dbReference>
<dbReference type="SUPFAM" id="SSF52540">
    <property type="entry name" value="P-loop containing nucleoside triphosphate hydrolases"/>
    <property type="match status" value="1"/>
</dbReference>
<dbReference type="InterPro" id="IPR027417">
    <property type="entry name" value="P-loop_NTPase"/>
</dbReference>
<keyword evidence="2" id="KW-0547">Nucleotide-binding</keyword>
<dbReference type="PANTHER" id="PTHR43581:SF4">
    <property type="entry name" value="ATP_GTP PHOSPHATASE"/>
    <property type="match status" value="1"/>
</dbReference>
<evidence type="ECO:0000313" key="2">
    <source>
        <dbReference type="EMBL" id="MCW4133014.1"/>
    </source>
</evidence>
<organism evidence="2 3">
    <name type="scientific">Segatella copri</name>
    <dbReference type="NCBI Taxonomy" id="165179"/>
    <lineage>
        <taxon>Bacteria</taxon>
        <taxon>Pseudomonadati</taxon>
        <taxon>Bacteroidota</taxon>
        <taxon>Bacteroidia</taxon>
        <taxon>Bacteroidales</taxon>
        <taxon>Prevotellaceae</taxon>
        <taxon>Segatella</taxon>
    </lineage>
</organism>